<evidence type="ECO:0000259" key="1">
    <source>
        <dbReference type="Pfam" id="PF13568"/>
    </source>
</evidence>
<keyword evidence="3" id="KW-1185">Reference proteome</keyword>
<feature type="domain" description="Outer membrane protein beta-barrel" evidence="1">
    <location>
        <begin position="55"/>
        <end position="185"/>
    </location>
</feature>
<accession>A0A1H5SE34</accession>
<dbReference type="Proteomes" id="UP000236736">
    <property type="component" value="Unassembled WGS sequence"/>
</dbReference>
<dbReference type="STRING" id="1120964.GCA_001313265_04821"/>
<dbReference type="InterPro" id="IPR025665">
    <property type="entry name" value="Beta-barrel_OMP_2"/>
</dbReference>
<evidence type="ECO:0000313" key="2">
    <source>
        <dbReference type="EMBL" id="SEF48933.1"/>
    </source>
</evidence>
<dbReference type="Pfam" id="PF13568">
    <property type="entry name" value="OMP_b-brl_2"/>
    <property type="match status" value="1"/>
</dbReference>
<dbReference type="AlphaFoldDB" id="A0A1H5SE34"/>
<sequence length="208" mass="23904">MVVILISPMKKLFFFAHQLILIVLLGLSIMSFAQAQEKKSDMLGVLFTGESTLNRLSPNIGVVYERNFSRKIGVETGLFYRTFQEEFFVTISNDFVNVSDDVRFVQGFVAIPVLFRFDARFVQISLGPQVDIFAKWHQIRKSEINLTDYSRSPRIQVGPLLKIGKEISFKETLILEPELRYGIRSIVWEPKEDYFGIGLKLKKGLSKD</sequence>
<name>A0A1H5SE34_9BACT</name>
<protein>
    <recommendedName>
        <fullName evidence="1">Outer membrane protein beta-barrel domain-containing protein</fullName>
    </recommendedName>
</protein>
<proteinExistence type="predicted"/>
<dbReference type="EMBL" id="FNVR01000001">
    <property type="protein sequence ID" value="SEF48933.1"/>
    <property type="molecule type" value="Genomic_DNA"/>
</dbReference>
<gene>
    <name evidence="2" type="ORF">SAMN03080598_00415</name>
</gene>
<evidence type="ECO:0000313" key="3">
    <source>
        <dbReference type="Proteomes" id="UP000236736"/>
    </source>
</evidence>
<organism evidence="2 3">
    <name type="scientific">Algoriphagus boritolerans DSM 17298 = JCM 18970</name>
    <dbReference type="NCBI Taxonomy" id="1120964"/>
    <lineage>
        <taxon>Bacteria</taxon>
        <taxon>Pseudomonadati</taxon>
        <taxon>Bacteroidota</taxon>
        <taxon>Cytophagia</taxon>
        <taxon>Cytophagales</taxon>
        <taxon>Cyclobacteriaceae</taxon>
        <taxon>Algoriphagus</taxon>
    </lineage>
</organism>
<reference evidence="3" key="1">
    <citation type="submission" date="2016-10" db="EMBL/GenBank/DDBJ databases">
        <authorList>
            <person name="Varghese N."/>
            <person name="Submissions S."/>
        </authorList>
    </citation>
    <scope>NUCLEOTIDE SEQUENCE [LARGE SCALE GENOMIC DNA]</scope>
    <source>
        <strain evidence="3">DSM 17298</strain>
    </source>
</reference>